<proteinExistence type="predicted"/>
<dbReference type="EMBL" id="BMHZ01000002">
    <property type="protein sequence ID" value="GGG99883.1"/>
    <property type="molecule type" value="Genomic_DNA"/>
</dbReference>
<name>A0ABQ1XPX3_9SPHI</name>
<protein>
    <submittedName>
        <fullName evidence="1">Uncharacterized protein</fullName>
    </submittedName>
</protein>
<organism evidence="1 2">
    <name type="scientific">Pedobacter zeae</name>
    <dbReference type="NCBI Taxonomy" id="1737356"/>
    <lineage>
        <taxon>Bacteria</taxon>
        <taxon>Pseudomonadati</taxon>
        <taxon>Bacteroidota</taxon>
        <taxon>Sphingobacteriia</taxon>
        <taxon>Sphingobacteriales</taxon>
        <taxon>Sphingobacteriaceae</taxon>
        <taxon>Pedobacter</taxon>
    </lineage>
</organism>
<accession>A0ABQ1XPX3</accession>
<gene>
    <name evidence="1" type="ORF">GCM10007422_12940</name>
</gene>
<reference evidence="2" key="1">
    <citation type="journal article" date="2019" name="Int. J. Syst. Evol. Microbiol.">
        <title>The Global Catalogue of Microorganisms (GCM) 10K type strain sequencing project: providing services to taxonomists for standard genome sequencing and annotation.</title>
        <authorList>
            <consortium name="The Broad Institute Genomics Platform"/>
            <consortium name="The Broad Institute Genome Sequencing Center for Infectious Disease"/>
            <person name="Wu L."/>
            <person name="Ma J."/>
        </authorList>
    </citation>
    <scope>NUCLEOTIDE SEQUENCE [LARGE SCALE GENOMIC DNA]</scope>
    <source>
        <strain evidence="2">CGMCC 1.15287</strain>
    </source>
</reference>
<evidence type="ECO:0000313" key="2">
    <source>
        <dbReference type="Proteomes" id="UP000642938"/>
    </source>
</evidence>
<dbReference type="Proteomes" id="UP000642938">
    <property type="component" value="Unassembled WGS sequence"/>
</dbReference>
<sequence length="169" mass="20003">MIRYFISLNMDLGAILSNNKRDFNRELVHFSEKNTTIIPLDCNEYIIQMFIEQAANFDTLKEYLSHYHSYIRYKTEYKDNAIIEIIESFNLDTFVIEYNSTFADRPQDCLFLAIIDDEIMKESIFTPEIQNLCDPGPFYKIIGVDESWSSNEEIYYDYATAKKAFDKLQ</sequence>
<keyword evidence="2" id="KW-1185">Reference proteome</keyword>
<evidence type="ECO:0000313" key="1">
    <source>
        <dbReference type="EMBL" id="GGG99883.1"/>
    </source>
</evidence>
<comment type="caution">
    <text evidence="1">The sequence shown here is derived from an EMBL/GenBank/DDBJ whole genome shotgun (WGS) entry which is preliminary data.</text>
</comment>